<feature type="non-terminal residue" evidence="1">
    <location>
        <position position="1"/>
    </location>
</feature>
<evidence type="ECO:0000313" key="1">
    <source>
        <dbReference type="EMBL" id="MEQ2213875.1"/>
    </source>
</evidence>
<keyword evidence="2" id="KW-1185">Reference proteome</keyword>
<proteinExistence type="predicted"/>
<organism evidence="1 2">
    <name type="scientific">Xenoophorus captivus</name>
    <dbReference type="NCBI Taxonomy" id="1517983"/>
    <lineage>
        <taxon>Eukaryota</taxon>
        <taxon>Metazoa</taxon>
        <taxon>Chordata</taxon>
        <taxon>Craniata</taxon>
        <taxon>Vertebrata</taxon>
        <taxon>Euteleostomi</taxon>
        <taxon>Actinopterygii</taxon>
        <taxon>Neopterygii</taxon>
        <taxon>Teleostei</taxon>
        <taxon>Neoteleostei</taxon>
        <taxon>Acanthomorphata</taxon>
        <taxon>Ovalentaria</taxon>
        <taxon>Atherinomorphae</taxon>
        <taxon>Cyprinodontiformes</taxon>
        <taxon>Goodeidae</taxon>
        <taxon>Xenoophorus</taxon>
    </lineage>
</organism>
<name>A0ABV0S0T4_9TELE</name>
<dbReference type="EMBL" id="JAHRIN010063856">
    <property type="protein sequence ID" value="MEQ2213875.1"/>
    <property type="molecule type" value="Genomic_DNA"/>
</dbReference>
<dbReference type="Proteomes" id="UP001434883">
    <property type="component" value="Unassembled WGS sequence"/>
</dbReference>
<comment type="caution">
    <text evidence="1">The sequence shown here is derived from an EMBL/GenBank/DDBJ whole genome shotgun (WGS) entry which is preliminary data.</text>
</comment>
<sequence>NIGWDRCFSEFMLPTKLRWYFSISLGQKQMTEVMKMTTAQRKPNAAFQDI</sequence>
<gene>
    <name evidence="1" type="ORF">XENOCAPTIV_022541</name>
</gene>
<accession>A0ABV0S0T4</accession>
<evidence type="ECO:0000313" key="2">
    <source>
        <dbReference type="Proteomes" id="UP001434883"/>
    </source>
</evidence>
<reference evidence="1 2" key="1">
    <citation type="submission" date="2021-06" db="EMBL/GenBank/DDBJ databases">
        <authorList>
            <person name="Palmer J.M."/>
        </authorList>
    </citation>
    <scope>NUCLEOTIDE SEQUENCE [LARGE SCALE GENOMIC DNA]</scope>
    <source>
        <strain evidence="1 2">XC_2019</strain>
        <tissue evidence="1">Muscle</tissue>
    </source>
</reference>
<protein>
    <submittedName>
        <fullName evidence="1">Uncharacterized protein</fullName>
    </submittedName>
</protein>